<feature type="compositionally biased region" description="Low complexity" evidence="1">
    <location>
        <begin position="156"/>
        <end position="174"/>
    </location>
</feature>
<comment type="caution">
    <text evidence="4">The sequence shown here is derived from an EMBL/GenBank/DDBJ whole genome shotgun (WGS) entry which is preliminary data.</text>
</comment>
<evidence type="ECO:0000313" key="6">
    <source>
        <dbReference type="Proteomes" id="UP000070659"/>
    </source>
</evidence>
<reference evidence="4 6" key="2">
    <citation type="submission" date="2015-02" db="EMBL/GenBank/DDBJ databases">
        <title>Physiological reanalysis, assessment of diazotrophy, and genome sequences of multiple isolates of Streptomyces thermoautotrophicus.</title>
        <authorList>
            <person name="MacKellar D.C."/>
            <person name="Lieber L."/>
            <person name="Norman J."/>
            <person name="Bolger A."/>
            <person name="Tobin C."/>
            <person name="Murray J.W."/>
            <person name="Prell J."/>
        </authorList>
    </citation>
    <scope>NUCLEOTIDE SEQUENCE [LARGE SCALE GENOMIC DNA]</scope>
    <source>
        <strain evidence="4 6">UBT1</strain>
    </source>
</reference>
<keyword evidence="2" id="KW-0812">Transmembrane</keyword>
<name>A0A132NBL5_9ACTN</name>
<organism evidence="4 5">
    <name type="scientific">Carbonactinospora thermoautotrophica</name>
    <dbReference type="NCBI Taxonomy" id="1469144"/>
    <lineage>
        <taxon>Bacteria</taxon>
        <taxon>Bacillati</taxon>
        <taxon>Actinomycetota</taxon>
        <taxon>Actinomycetes</taxon>
        <taxon>Kitasatosporales</taxon>
        <taxon>Carbonactinosporaceae</taxon>
        <taxon>Carbonactinospora</taxon>
    </lineage>
</organism>
<dbReference type="AlphaFoldDB" id="A0A132NBL5"/>
<dbReference type="EMBL" id="JYIJ01000019">
    <property type="protein sequence ID" value="KWW97888.1"/>
    <property type="molecule type" value="Genomic_DNA"/>
</dbReference>
<evidence type="ECO:0000313" key="4">
    <source>
        <dbReference type="EMBL" id="KWX07347.1"/>
    </source>
</evidence>
<dbReference type="Proteomes" id="UP000070598">
    <property type="component" value="Unassembled WGS sequence"/>
</dbReference>
<accession>A0A132NBL5</accession>
<feature type="region of interest" description="Disordered" evidence="1">
    <location>
        <begin position="123"/>
        <end position="195"/>
    </location>
</feature>
<dbReference type="RefSeq" id="WP_067071586.1">
    <property type="nucleotide sequence ID" value="NZ_JYIJ01000019.1"/>
</dbReference>
<evidence type="ECO:0000313" key="3">
    <source>
        <dbReference type="EMBL" id="KWW97888.1"/>
    </source>
</evidence>
<proteinExistence type="predicted"/>
<dbReference type="EMBL" id="JYIK01001061">
    <property type="protein sequence ID" value="KWX07347.1"/>
    <property type="molecule type" value="Genomic_DNA"/>
</dbReference>
<evidence type="ECO:0000256" key="1">
    <source>
        <dbReference type="SAM" id="MobiDB-lite"/>
    </source>
</evidence>
<gene>
    <name evidence="3" type="ORF">TH66_21015</name>
    <name evidence="4" type="ORF">TR74_19070</name>
</gene>
<feature type="transmembrane region" description="Helical" evidence="2">
    <location>
        <begin position="94"/>
        <end position="112"/>
    </location>
</feature>
<evidence type="ECO:0000313" key="5">
    <source>
        <dbReference type="Proteomes" id="UP000070598"/>
    </source>
</evidence>
<protein>
    <recommendedName>
        <fullName evidence="7">DUF2637 domain-containing protein</fullName>
    </recommendedName>
</protein>
<sequence>MNRLLGYLALTATVCLTAYGEWLFAMRVGWPALVAVAMPVSLDVYVILSFRTRRDVGPALALMAGTNVLAHLVEVVPVMATAVTVDGREVMRPAWWVVAAASALPPVVLWRIHRITLGALPAVEPETPREAPPQPASTAGQDAREAFSTTGREASPEAPATPLPAAAVTIPAPASRDIATGGRKRPVRERRAADRRTHADLVAAAYEADREAIQATGKPLSYRRAAEILGVRFDRAKAALDEARRLGAAVDAA</sequence>
<keyword evidence="2" id="KW-0472">Membrane</keyword>
<keyword evidence="2" id="KW-1133">Transmembrane helix</keyword>
<feature type="transmembrane region" description="Helical" evidence="2">
    <location>
        <begin position="30"/>
        <end position="48"/>
    </location>
</feature>
<dbReference type="Proteomes" id="UP000070659">
    <property type="component" value="Unassembled WGS sequence"/>
</dbReference>
<evidence type="ECO:0008006" key="7">
    <source>
        <dbReference type="Google" id="ProtNLM"/>
    </source>
</evidence>
<dbReference type="PATRIC" id="fig|1469144.8.peg.827"/>
<reference evidence="5" key="1">
    <citation type="submission" date="2015-02" db="EMBL/GenBank/DDBJ databases">
        <title>Physiological reanalysis, assessment of diazotrophy, and genome sequences of multiple isolates of Streptomyces thermoautotrophicus.</title>
        <authorList>
            <person name="MacKellar D.C."/>
            <person name="Lieber L."/>
            <person name="Norman J."/>
            <person name="Bolger A."/>
            <person name="Tobin C."/>
            <person name="Murray J.W."/>
            <person name="Friesen M."/>
            <person name="Prell J."/>
        </authorList>
    </citation>
    <scope>NUCLEOTIDE SEQUENCE [LARGE SCALE GENOMIC DNA]</scope>
    <source>
        <strain evidence="5">UBT1</strain>
    </source>
</reference>
<feature type="transmembrane region" description="Helical" evidence="2">
    <location>
        <begin position="60"/>
        <end position="82"/>
    </location>
</feature>
<evidence type="ECO:0000256" key="2">
    <source>
        <dbReference type="SAM" id="Phobius"/>
    </source>
</evidence>